<sequence length="55" mass="6265">MPLENTDSHNNNMAPVKDETADEEVQFWTIESTTPSLTYDITDAAKLSLIRPFHE</sequence>
<dbReference type="Proteomes" id="UP000008177">
    <property type="component" value="Unplaced contigs"/>
</dbReference>
<accession>G2YLJ0</accession>
<dbReference type="EMBL" id="FQ790343">
    <property type="protein sequence ID" value="CCD52488.1"/>
    <property type="molecule type" value="Genomic_DNA"/>
</dbReference>
<dbReference type="InParanoid" id="G2YLJ0"/>
<feature type="region of interest" description="Disordered" evidence="1">
    <location>
        <begin position="1"/>
        <end position="21"/>
    </location>
</feature>
<dbReference type="HOGENOM" id="CLU_3032118_0_0_1"/>
<name>G2YLJ0_BOTF4</name>
<organism evidence="2 3">
    <name type="scientific">Botryotinia fuckeliana (strain T4)</name>
    <name type="common">Noble rot fungus</name>
    <name type="synonym">Botrytis cinerea</name>
    <dbReference type="NCBI Taxonomy" id="999810"/>
    <lineage>
        <taxon>Eukaryota</taxon>
        <taxon>Fungi</taxon>
        <taxon>Dikarya</taxon>
        <taxon>Ascomycota</taxon>
        <taxon>Pezizomycotina</taxon>
        <taxon>Leotiomycetes</taxon>
        <taxon>Helotiales</taxon>
        <taxon>Sclerotiniaceae</taxon>
        <taxon>Botrytis</taxon>
    </lineage>
</organism>
<protein>
    <submittedName>
        <fullName evidence="2">Uncharacterized protein</fullName>
    </submittedName>
</protein>
<evidence type="ECO:0000256" key="1">
    <source>
        <dbReference type="SAM" id="MobiDB-lite"/>
    </source>
</evidence>
<evidence type="ECO:0000313" key="2">
    <source>
        <dbReference type="EMBL" id="CCD52488.1"/>
    </source>
</evidence>
<reference evidence="3" key="1">
    <citation type="journal article" date="2011" name="PLoS Genet.">
        <title>Genomic analysis of the necrotrophic fungal pathogens Sclerotinia sclerotiorum and Botrytis cinerea.</title>
        <authorList>
            <person name="Amselem J."/>
            <person name="Cuomo C.A."/>
            <person name="van Kan J.A."/>
            <person name="Viaud M."/>
            <person name="Benito E.P."/>
            <person name="Couloux A."/>
            <person name="Coutinho P.M."/>
            <person name="de Vries R.P."/>
            <person name="Dyer P.S."/>
            <person name="Fillinger S."/>
            <person name="Fournier E."/>
            <person name="Gout L."/>
            <person name="Hahn M."/>
            <person name="Kohn L."/>
            <person name="Lapalu N."/>
            <person name="Plummer K.M."/>
            <person name="Pradier J.M."/>
            <person name="Quevillon E."/>
            <person name="Sharon A."/>
            <person name="Simon A."/>
            <person name="ten Have A."/>
            <person name="Tudzynski B."/>
            <person name="Tudzynski P."/>
            <person name="Wincker P."/>
            <person name="Andrew M."/>
            <person name="Anthouard V."/>
            <person name="Beever R.E."/>
            <person name="Beffa R."/>
            <person name="Benoit I."/>
            <person name="Bouzid O."/>
            <person name="Brault B."/>
            <person name="Chen Z."/>
            <person name="Choquer M."/>
            <person name="Collemare J."/>
            <person name="Cotton P."/>
            <person name="Danchin E.G."/>
            <person name="Da Silva C."/>
            <person name="Gautier A."/>
            <person name="Giraud C."/>
            <person name="Giraud T."/>
            <person name="Gonzalez C."/>
            <person name="Grossetete S."/>
            <person name="Guldener U."/>
            <person name="Henrissat B."/>
            <person name="Howlett B.J."/>
            <person name="Kodira C."/>
            <person name="Kretschmer M."/>
            <person name="Lappartient A."/>
            <person name="Leroch M."/>
            <person name="Levis C."/>
            <person name="Mauceli E."/>
            <person name="Neuveglise C."/>
            <person name="Oeser B."/>
            <person name="Pearson M."/>
            <person name="Poulain J."/>
            <person name="Poussereau N."/>
            <person name="Quesneville H."/>
            <person name="Rascle C."/>
            <person name="Schumacher J."/>
            <person name="Segurens B."/>
            <person name="Sexton A."/>
            <person name="Silva E."/>
            <person name="Sirven C."/>
            <person name="Soanes D.M."/>
            <person name="Talbot N.J."/>
            <person name="Templeton M."/>
            <person name="Yandava C."/>
            <person name="Yarden O."/>
            <person name="Zeng Q."/>
            <person name="Rollins J.A."/>
            <person name="Lebrun M.H."/>
            <person name="Dickman M."/>
        </authorList>
    </citation>
    <scope>NUCLEOTIDE SEQUENCE [LARGE SCALE GENOMIC DNA]</scope>
    <source>
        <strain evidence="3">T4</strain>
    </source>
</reference>
<gene>
    <name evidence="2" type="ORF">BofuT4_uP077810.1</name>
</gene>
<dbReference type="AlphaFoldDB" id="G2YLJ0"/>
<evidence type="ECO:0000313" key="3">
    <source>
        <dbReference type="Proteomes" id="UP000008177"/>
    </source>
</evidence>
<proteinExistence type="predicted"/>